<evidence type="ECO:0000313" key="1">
    <source>
        <dbReference type="EMBL" id="GAA1980436.1"/>
    </source>
</evidence>
<name>A0ABN2S4X4_9ACTN</name>
<dbReference type="Proteomes" id="UP001501585">
    <property type="component" value="Unassembled WGS sequence"/>
</dbReference>
<gene>
    <name evidence="1" type="ORF">GCM10009799_01970</name>
</gene>
<protein>
    <submittedName>
        <fullName evidence="1">Uncharacterized protein</fullName>
    </submittedName>
</protein>
<organism evidence="1 2">
    <name type="scientific">Nocardiopsis rhodophaea</name>
    <dbReference type="NCBI Taxonomy" id="280238"/>
    <lineage>
        <taxon>Bacteria</taxon>
        <taxon>Bacillati</taxon>
        <taxon>Actinomycetota</taxon>
        <taxon>Actinomycetes</taxon>
        <taxon>Streptosporangiales</taxon>
        <taxon>Nocardiopsidaceae</taxon>
        <taxon>Nocardiopsis</taxon>
    </lineage>
</organism>
<sequence>MKRPRAEERAALHGPWPTPIEIIAAEFPEWDIGRDLKADGRHGDWRAHHTPTGATVQAPTTRALLVCLREHRRANDPDRPVIDQLNDKYPDWKVWRSVDDQGRPAAWLATNKTAGSEFAPTLHADSAEQLEAQLQNPGHAHGLALADLPRGERGEHL</sequence>
<evidence type="ECO:0000313" key="2">
    <source>
        <dbReference type="Proteomes" id="UP001501585"/>
    </source>
</evidence>
<reference evidence="1 2" key="1">
    <citation type="journal article" date="2019" name="Int. J. Syst. Evol. Microbiol.">
        <title>The Global Catalogue of Microorganisms (GCM) 10K type strain sequencing project: providing services to taxonomists for standard genome sequencing and annotation.</title>
        <authorList>
            <consortium name="The Broad Institute Genomics Platform"/>
            <consortium name="The Broad Institute Genome Sequencing Center for Infectious Disease"/>
            <person name="Wu L."/>
            <person name="Ma J."/>
        </authorList>
    </citation>
    <scope>NUCLEOTIDE SEQUENCE [LARGE SCALE GENOMIC DNA]</scope>
    <source>
        <strain evidence="1 2">JCM 15313</strain>
    </source>
</reference>
<keyword evidence="2" id="KW-1185">Reference proteome</keyword>
<proteinExistence type="predicted"/>
<dbReference type="RefSeq" id="WP_344159457.1">
    <property type="nucleotide sequence ID" value="NZ_BAAAPC010000001.1"/>
</dbReference>
<accession>A0ABN2S4X4</accession>
<dbReference type="EMBL" id="BAAAPC010000001">
    <property type="protein sequence ID" value="GAA1980436.1"/>
    <property type="molecule type" value="Genomic_DNA"/>
</dbReference>
<comment type="caution">
    <text evidence="1">The sequence shown here is derived from an EMBL/GenBank/DDBJ whole genome shotgun (WGS) entry which is preliminary data.</text>
</comment>